<keyword evidence="4" id="KW-0238">DNA-binding</keyword>
<evidence type="ECO:0000256" key="6">
    <source>
        <dbReference type="ARBA" id="ARBA00023242"/>
    </source>
</evidence>
<dbReference type="CDD" id="cd14702">
    <property type="entry name" value="bZIP_plant_GBF1"/>
    <property type="match status" value="1"/>
</dbReference>
<feature type="compositionally biased region" description="Polar residues" evidence="8">
    <location>
        <begin position="160"/>
        <end position="177"/>
    </location>
</feature>
<dbReference type="InterPro" id="IPR045314">
    <property type="entry name" value="bZIP_plant_GBF1"/>
</dbReference>
<evidence type="ECO:0000256" key="1">
    <source>
        <dbReference type="ARBA" id="ARBA00004123"/>
    </source>
</evidence>
<dbReference type="PANTHER" id="PTHR45967">
    <property type="entry name" value="G-BOX-BINDING FACTOR 3-RELATED"/>
    <property type="match status" value="1"/>
</dbReference>
<dbReference type="SUPFAM" id="SSF57959">
    <property type="entry name" value="Leucine zipper domain"/>
    <property type="match status" value="1"/>
</dbReference>
<feature type="region of interest" description="Disordered" evidence="8">
    <location>
        <begin position="237"/>
        <end position="283"/>
    </location>
</feature>
<dbReference type="Gene3D" id="1.20.5.170">
    <property type="match status" value="1"/>
</dbReference>
<reference evidence="10 11" key="1">
    <citation type="journal article" date="2015" name="Genome Biol. Evol.">
        <title>Comparative Genomics of a Bacterivorous Green Alga Reveals Evolutionary Causalities and Consequences of Phago-Mixotrophic Mode of Nutrition.</title>
        <authorList>
            <person name="Burns J.A."/>
            <person name="Paasch A."/>
            <person name="Narechania A."/>
            <person name="Kim E."/>
        </authorList>
    </citation>
    <scope>NUCLEOTIDE SEQUENCE [LARGE SCALE GENOMIC DNA]</scope>
    <source>
        <strain evidence="10 11">PLY_AMNH</strain>
    </source>
</reference>
<dbReference type="PANTHER" id="PTHR45967:SF28">
    <property type="entry name" value="BASIC-LEUCINE ZIPPER (BZIP) TRANSCRIPTION FACTOR FAMILY PROTEIN"/>
    <property type="match status" value="1"/>
</dbReference>
<dbReference type="InterPro" id="IPR046347">
    <property type="entry name" value="bZIP_sf"/>
</dbReference>
<dbReference type="AlphaFoldDB" id="A0AAE0GWH9"/>
<evidence type="ECO:0000256" key="3">
    <source>
        <dbReference type="ARBA" id="ARBA00023015"/>
    </source>
</evidence>
<keyword evidence="6" id="KW-0539">Nucleus</keyword>
<dbReference type="GO" id="GO:0003700">
    <property type="term" value="F:DNA-binding transcription factor activity"/>
    <property type="evidence" value="ECO:0007669"/>
    <property type="project" value="InterPro"/>
</dbReference>
<evidence type="ECO:0000256" key="5">
    <source>
        <dbReference type="ARBA" id="ARBA00023163"/>
    </source>
</evidence>
<accession>A0AAE0GWH9</accession>
<protein>
    <recommendedName>
        <fullName evidence="9">BZIP domain-containing protein</fullName>
    </recommendedName>
</protein>
<keyword evidence="3" id="KW-0805">Transcription regulation</keyword>
<dbReference type="Proteomes" id="UP001190700">
    <property type="component" value="Unassembled WGS sequence"/>
</dbReference>
<evidence type="ECO:0000256" key="7">
    <source>
        <dbReference type="SAM" id="Coils"/>
    </source>
</evidence>
<comment type="subcellular location">
    <subcellularLocation>
        <location evidence="1">Nucleus</location>
    </subcellularLocation>
</comment>
<feature type="compositionally biased region" description="Polar residues" evidence="8">
    <location>
        <begin position="407"/>
        <end position="420"/>
    </location>
</feature>
<dbReference type="EMBL" id="LGRX02001796">
    <property type="protein sequence ID" value="KAK3285493.1"/>
    <property type="molecule type" value="Genomic_DNA"/>
</dbReference>
<keyword evidence="7" id="KW-0175">Coiled coil</keyword>
<feature type="compositionally biased region" description="Polar residues" evidence="8">
    <location>
        <begin position="194"/>
        <end position="209"/>
    </location>
</feature>
<dbReference type="InterPro" id="IPR044827">
    <property type="entry name" value="GBF-like"/>
</dbReference>
<evidence type="ECO:0000256" key="8">
    <source>
        <dbReference type="SAM" id="MobiDB-lite"/>
    </source>
</evidence>
<dbReference type="InterPro" id="IPR004827">
    <property type="entry name" value="bZIP"/>
</dbReference>
<keyword evidence="11" id="KW-1185">Reference proteome</keyword>
<dbReference type="PROSITE" id="PS50217">
    <property type="entry name" value="BZIP"/>
    <property type="match status" value="1"/>
</dbReference>
<dbReference type="GO" id="GO:0005634">
    <property type="term" value="C:nucleus"/>
    <property type="evidence" value="ECO:0007669"/>
    <property type="project" value="UniProtKB-SubCell"/>
</dbReference>
<dbReference type="SMART" id="SM00338">
    <property type="entry name" value="BRLZ"/>
    <property type="match status" value="1"/>
</dbReference>
<gene>
    <name evidence="10" type="ORF">CYMTET_6908</name>
</gene>
<comment type="caution">
    <text evidence="10">The sequence shown here is derived from an EMBL/GenBank/DDBJ whole genome shotgun (WGS) entry which is preliminary data.</text>
</comment>
<feature type="compositionally biased region" description="Low complexity" evidence="8">
    <location>
        <begin position="493"/>
        <end position="553"/>
    </location>
</feature>
<sequence>MAKAVAMSGAVRGSNSERKVSWFCLHCSSQMTLVASRRATFTCEKCPANGGRDKRCVKALTSATGTKVVTVSDAVKIEAAQVVGKSIGSREKGELSTGMLEDDEMTDDEHTVELSQGDAIAEAGFDVEDGTNAEITDEDAEVPHLSTVQNKCKSKRNARRSATSSIDPRKASSSQNAVAKKVSRKAGGAKGRNAKSNSSAGSHSQSTMMQVAPKSAEAWESLCALAAAGKQLEDIKPDPVANGVSQGPLSINSSQPPNIKSGSSSAISEQSCDGIPQTAPFASNDELRQVTFGYNGRTEMNCEIGLNGEQDSISGAPRKGRGNKIKTEEEREAKRVRRIQANRESARNTIRRKKAQYEDLAKRVQSLEAENSDLISQRDEALYSWRMLSMQTHRMREEVRLCSETASTDSTQLLTGSTSHSHVEPQPQPQILGVEGHFAAPPGAAASYTWNSGFQRFPGPPAAAQYHGSYGLASRQVPSYHHQQFTQHQEGPHQTSHLSHLQPQHLTQQLHAHLSQHGTSLPQHHTHQQHVQQQHHPPPSQHSQPLHQSLQQQAAATGPSLDSFPGIVDVQSRPSAVHAPAVTIAANMPPVWSWQPPSQTMSSFAYPVVHVGTETISS</sequence>
<comment type="similarity">
    <text evidence="2">Belongs to the bZIP family.</text>
</comment>
<evidence type="ECO:0000313" key="10">
    <source>
        <dbReference type="EMBL" id="KAK3285493.1"/>
    </source>
</evidence>
<proteinExistence type="inferred from homology"/>
<evidence type="ECO:0000313" key="11">
    <source>
        <dbReference type="Proteomes" id="UP001190700"/>
    </source>
</evidence>
<dbReference type="GO" id="GO:0043565">
    <property type="term" value="F:sequence-specific DNA binding"/>
    <property type="evidence" value="ECO:0007669"/>
    <property type="project" value="InterPro"/>
</dbReference>
<dbReference type="Pfam" id="PF00170">
    <property type="entry name" value="bZIP_1"/>
    <property type="match status" value="1"/>
</dbReference>
<feature type="coiled-coil region" evidence="7">
    <location>
        <begin position="336"/>
        <end position="377"/>
    </location>
</feature>
<feature type="region of interest" description="Disordered" evidence="8">
    <location>
        <begin position="134"/>
        <end position="213"/>
    </location>
</feature>
<feature type="region of interest" description="Disordered" evidence="8">
    <location>
        <begin position="307"/>
        <end position="332"/>
    </location>
</feature>
<evidence type="ECO:0000256" key="2">
    <source>
        <dbReference type="ARBA" id="ARBA00007163"/>
    </source>
</evidence>
<organism evidence="10 11">
    <name type="scientific">Cymbomonas tetramitiformis</name>
    <dbReference type="NCBI Taxonomy" id="36881"/>
    <lineage>
        <taxon>Eukaryota</taxon>
        <taxon>Viridiplantae</taxon>
        <taxon>Chlorophyta</taxon>
        <taxon>Pyramimonadophyceae</taxon>
        <taxon>Pyramimonadales</taxon>
        <taxon>Pyramimonadaceae</taxon>
        <taxon>Cymbomonas</taxon>
    </lineage>
</organism>
<feature type="region of interest" description="Disordered" evidence="8">
    <location>
        <begin position="478"/>
        <end position="567"/>
    </location>
</feature>
<feature type="domain" description="BZIP" evidence="9">
    <location>
        <begin position="332"/>
        <end position="377"/>
    </location>
</feature>
<evidence type="ECO:0000256" key="4">
    <source>
        <dbReference type="ARBA" id="ARBA00023125"/>
    </source>
</evidence>
<evidence type="ECO:0000259" key="9">
    <source>
        <dbReference type="PROSITE" id="PS50217"/>
    </source>
</evidence>
<feature type="region of interest" description="Disordered" evidence="8">
    <location>
        <begin position="407"/>
        <end position="426"/>
    </location>
</feature>
<keyword evidence="5" id="KW-0804">Transcription</keyword>
<feature type="compositionally biased region" description="Polar residues" evidence="8">
    <location>
        <begin position="243"/>
        <end position="271"/>
    </location>
</feature>
<name>A0AAE0GWH9_9CHLO</name>